<keyword evidence="3" id="KW-1185">Reference proteome</keyword>
<evidence type="ECO:0000256" key="1">
    <source>
        <dbReference type="ARBA" id="ARBA00023002"/>
    </source>
</evidence>
<dbReference type="EMBL" id="JAKKUT010000008">
    <property type="protein sequence ID" value="MDG2992236.1"/>
    <property type="molecule type" value="Genomic_DNA"/>
</dbReference>
<evidence type="ECO:0000313" key="2">
    <source>
        <dbReference type="EMBL" id="MDG2992236.1"/>
    </source>
</evidence>
<accession>A0ABT6F372</accession>
<dbReference type="RefSeq" id="WP_277868159.1">
    <property type="nucleotide sequence ID" value="NZ_JAKKUT010000008.1"/>
</dbReference>
<dbReference type="InterPro" id="IPR016162">
    <property type="entry name" value="Ald_DH_N"/>
</dbReference>
<dbReference type="SUPFAM" id="SSF53720">
    <property type="entry name" value="ALDH-like"/>
    <property type="match status" value="1"/>
</dbReference>
<dbReference type="InterPro" id="IPR016161">
    <property type="entry name" value="Ald_DH/histidinol_DH"/>
</dbReference>
<sequence length="560" mass="61738">MRVSSLAAPPDTLVSTAIADIQRLRDRAPAWLAVSPDQRIHCLQRIAQRTKEHAAPWVDIACQIKGVDPDGPWAGEEWISGPLGLLLSLEQYIHSLKYQGVPPVQSWRRGPNGEQIAQILPRNWQERCLWLGFKAEVWLEPGKPRSQGRAYREPGPARVALVLGAGNTTAIAPIDALYKLIGENQVVLLKMNPINAALGPCLEIVFEPLISAGFMAIAYGGGDLGAFLCQHPAIDTIHITGSHHTHDRIVWGKTGEEQERNKAQGTPILKKPITSELGNVTPIMVVPGPWSPQDMAYHARQVASMVVHNASFNCVAAQVLITAKHWPLRQSFLDALQQALARMPPRPAYYPGAIARYQEFLHCYPQAEVLTSSREGTIPWTFIPGVPPQPQEMVLEREAFCGLLAEVALDCEAADQFLAEVVPFANDHLWGTLGCALLIHPASQRQYAMELEGAIAQLRYGTIALNAWPAVSFSLACTTWGAYPCHTLENVGSGLGVVHNSYLFDYPLKSILRVPFRLPLTPPWFNDHRNLVSFSKAMMNYYVSGNPLRLLSILSEAIKA</sequence>
<dbReference type="InterPro" id="IPR016163">
    <property type="entry name" value="Ald_DH_C"/>
</dbReference>
<keyword evidence="1" id="KW-0560">Oxidoreductase</keyword>
<comment type="caution">
    <text evidence="2">The sequence shown here is derived from an EMBL/GenBank/DDBJ whole genome shotgun (WGS) entry which is preliminary data.</text>
</comment>
<protein>
    <submittedName>
        <fullName evidence="2">NAD-dependent aldehyde dehydrogenase</fullName>
    </submittedName>
</protein>
<gene>
    <name evidence="2" type="ORF">L3556_15055</name>
</gene>
<reference evidence="2" key="1">
    <citation type="journal article" date="2022" name="Genome Biol. Evol.">
        <title>A New Gene Family Diagnostic for Intracellular Biomineralization of Amorphous Ca Carbonates by Cyanobacteria.</title>
        <authorList>
            <person name="Benzerara K."/>
            <person name="Duprat E."/>
            <person name="Bitard-Feildel T."/>
            <person name="Caumes G."/>
            <person name="Cassier-Chauvat C."/>
            <person name="Chauvat F."/>
            <person name="Dezi M."/>
            <person name="Diop S.I."/>
            <person name="Gaschignard G."/>
            <person name="Gorgen S."/>
            <person name="Gugger M."/>
            <person name="Lopez-Garcia P."/>
            <person name="Millet M."/>
            <person name="Skouri-Panet F."/>
            <person name="Moreira D."/>
            <person name="Callebaut I."/>
        </authorList>
    </citation>
    <scope>NUCLEOTIDE SEQUENCE</scope>
    <source>
        <strain evidence="2">G9</strain>
    </source>
</reference>
<dbReference type="Gene3D" id="3.40.605.10">
    <property type="entry name" value="Aldehyde Dehydrogenase, Chain A, domain 1"/>
    <property type="match status" value="1"/>
</dbReference>
<dbReference type="Gene3D" id="3.40.309.10">
    <property type="entry name" value="Aldehyde Dehydrogenase, Chain A, domain 2"/>
    <property type="match status" value="1"/>
</dbReference>
<proteinExistence type="predicted"/>
<reference evidence="2" key="2">
    <citation type="submission" date="2022-01" db="EMBL/GenBank/DDBJ databases">
        <authorList>
            <person name="Zivanovic Y."/>
            <person name="Moreira D."/>
            <person name="Lopez-Garcia P."/>
        </authorList>
    </citation>
    <scope>NUCLEOTIDE SEQUENCE</scope>
    <source>
        <strain evidence="2">G9</strain>
    </source>
</reference>
<name>A0ABT6F372_9SYNE</name>
<organism evidence="2 3">
    <name type="scientific">Candidatus Synechococcus calcipolaris G9</name>
    <dbReference type="NCBI Taxonomy" id="1497997"/>
    <lineage>
        <taxon>Bacteria</taxon>
        <taxon>Bacillati</taxon>
        <taxon>Cyanobacteriota</taxon>
        <taxon>Cyanophyceae</taxon>
        <taxon>Synechococcales</taxon>
        <taxon>Synechococcaceae</taxon>
        <taxon>Synechococcus</taxon>
    </lineage>
</organism>
<evidence type="ECO:0000313" key="3">
    <source>
        <dbReference type="Proteomes" id="UP001154265"/>
    </source>
</evidence>
<dbReference type="Proteomes" id="UP001154265">
    <property type="component" value="Unassembled WGS sequence"/>
</dbReference>